<accession>A0A418VQ31</accession>
<name>A0A418VQ31_9PROT</name>
<evidence type="ECO:0000313" key="3">
    <source>
        <dbReference type="EMBL" id="RJF78370.1"/>
    </source>
</evidence>
<proteinExistence type="predicted"/>
<dbReference type="RefSeq" id="WP_119833509.1">
    <property type="nucleotide sequence ID" value="NZ_QYUL01000004.1"/>
</dbReference>
<dbReference type="Proteomes" id="UP000283458">
    <property type="component" value="Unassembled WGS sequence"/>
</dbReference>
<sequence>MVWTVEHTALEPRRPTLNPEDANPPPDEIPKAREVLADMALTIAFFLLLALALHLMVDVFVR</sequence>
<keyword evidence="2" id="KW-1133">Transmembrane helix</keyword>
<evidence type="ECO:0000256" key="1">
    <source>
        <dbReference type="SAM" id="MobiDB-lite"/>
    </source>
</evidence>
<organism evidence="3 4">
    <name type="scientific">Azospirillum cavernae</name>
    <dbReference type="NCBI Taxonomy" id="2320860"/>
    <lineage>
        <taxon>Bacteria</taxon>
        <taxon>Pseudomonadati</taxon>
        <taxon>Pseudomonadota</taxon>
        <taxon>Alphaproteobacteria</taxon>
        <taxon>Rhodospirillales</taxon>
        <taxon>Azospirillaceae</taxon>
        <taxon>Azospirillum</taxon>
    </lineage>
</organism>
<keyword evidence="4" id="KW-1185">Reference proteome</keyword>
<feature type="region of interest" description="Disordered" evidence="1">
    <location>
        <begin position="1"/>
        <end position="28"/>
    </location>
</feature>
<evidence type="ECO:0000313" key="4">
    <source>
        <dbReference type="Proteomes" id="UP000283458"/>
    </source>
</evidence>
<dbReference type="AlphaFoldDB" id="A0A418VQ31"/>
<keyword evidence="2" id="KW-0812">Transmembrane</keyword>
<protein>
    <submittedName>
        <fullName evidence="3">Uncharacterized protein</fullName>
    </submittedName>
</protein>
<reference evidence="3 4" key="1">
    <citation type="submission" date="2018-09" db="EMBL/GenBank/DDBJ databases">
        <authorList>
            <person name="Zhu H."/>
        </authorList>
    </citation>
    <scope>NUCLEOTIDE SEQUENCE [LARGE SCALE GENOMIC DNA]</scope>
    <source>
        <strain evidence="3 4">K2W22B-5</strain>
    </source>
</reference>
<gene>
    <name evidence="3" type="ORF">D3877_25100</name>
</gene>
<comment type="caution">
    <text evidence="3">The sequence shown here is derived from an EMBL/GenBank/DDBJ whole genome shotgun (WGS) entry which is preliminary data.</text>
</comment>
<evidence type="ECO:0000256" key="2">
    <source>
        <dbReference type="SAM" id="Phobius"/>
    </source>
</evidence>
<dbReference type="EMBL" id="QYUL01000004">
    <property type="protein sequence ID" value="RJF78370.1"/>
    <property type="molecule type" value="Genomic_DNA"/>
</dbReference>
<keyword evidence="2" id="KW-0472">Membrane</keyword>
<feature type="transmembrane region" description="Helical" evidence="2">
    <location>
        <begin position="39"/>
        <end position="61"/>
    </location>
</feature>